<keyword evidence="3" id="KW-1185">Reference proteome</keyword>
<evidence type="ECO:0000313" key="2">
    <source>
        <dbReference type="EMBL" id="SBT47164.1"/>
    </source>
</evidence>
<feature type="transmembrane region" description="Helical" evidence="1">
    <location>
        <begin position="102"/>
        <end position="120"/>
    </location>
</feature>
<dbReference type="EMBL" id="LT594324">
    <property type="protein sequence ID" value="SBT47164.1"/>
    <property type="molecule type" value="Genomic_DNA"/>
</dbReference>
<gene>
    <name evidence="2" type="ORF">GA0070621_2825</name>
</gene>
<dbReference type="AlphaFoldDB" id="A0A1A8ZTE0"/>
<feature type="transmembrane region" description="Helical" evidence="1">
    <location>
        <begin position="173"/>
        <end position="197"/>
    </location>
</feature>
<dbReference type="PATRIC" id="fig|299146.4.peg.2930"/>
<feature type="transmembrane region" description="Helical" evidence="1">
    <location>
        <begin position="209"/>
        <end position="233"/>
    </location>
</feature>
<evidence type="ECO:0000313" key="3">
    <source>
        <dbReference type="Proteomes" id="UP000198765"/>
    </source>
</evidence>
<keyword evidence="1" id="KW-0812">Transmembrane</keyword>
<name>A0A1A8ZTE0_9ACTN</name>
<keyword evidence="1" id="KW-1133">Transmembrane helix</keyword>
<feature type="transmembrane region" description="Helical" evidence="1">
    <location>
        <begin position="253"/>
        <end position="273"/>
    </location>
</feature>
<dbReference type="Proteomes" id="UP000198765">
    <property type="component" value="Chromosome I"/>
</dbReference>
<keyword evidence="1" id="KW-0472">Membrane</keyword>
<sequence length="289" mass="29737">MRPVRPGPPLLIGAVAFAGLHAAGVLVAQPVWRYAEVLSLGLLLAYALVSGVPAPRWAVPAALTVLLLDAVRTTPPAPGTERHVLMIERGADLDVPSGFESGLTLCWASLTAVAVLLTVWRRDGWHRRVTAGAAVAALLVAGYAVVRVVDIWLAVRAEPRPYLHGTDSADPVIAVGLAVLPPLALGLTALALATALAGHGRRLASAGAVLLAVVALPYLDASIGAVPLPLYAADRTAMFAGNAITPTLSLPRPVPALTVAVELAAYLLLVVGLTGSRRPTRAVTTEPAG</sequence>
<feature type="transmembrane region" description="Helical" evidence="1">
    <location>
        <begin position="132"/>
        <end position="153"/>
    </location>
</feature>
<accession>A0A1A8ZTE0</accession>
<organism evidence="2 3">
    <name type="scientific">Micromonospora narathiwatensis</name>
    <dbReference type="NCBI Taxonomy" id="299146"/>
    <lineage>
        <taxon>Bacteria</taxon>
        <taxon>Bacillati</taxon>
        <taxon>Actinomycetota</taxon>
        <taxon>Actinomycetes</taxon>
        <taxon>Micromonosporales</taxon>
        <taxon>Micromonosporaceae</taxon>
        <taxon>Micromonospora</taxon>
    </lineage>
</organism>
<evidence type="ECO:0000256" key="1">
    <source>
        <dbReference type="SAM" id="Phobius"/>
    </source>
</evidence>
<dbReference type="RefSeq" id="WP_407940339.1">
    <property type="nucleotide sequence ID" value="NZ_LT594324.1"/>
</dbReference>
<protein>
    <submittedName>
        <fullName evidence="2">Uncharacterized protein</fullName>
    </submittedName>
</protein>
<proteinExistence type="predicted"/>
<reference evidence="2 3" key="1">
    <citation type="submission" date="2016-06" db="EMBL/GenBank/DDBJ databases">
        <authorList>
            <person name="Kjaerup R.B."/>
            <person name="Dalgaard T.S."/>
            <person name="Juul-Madsen H.R."/>
        </authorList>
    </citation>
    <scope>NUCLEOTIDE SEQUENCE [LARGE SCALE GENOMIC DNA]</scope>
    <source>
        <strain evidence="2 3">DSM 45248</strain>
    </source>
</reference>